<dbReference type="PROSITE" id="PS50600">
    <property type="entry name" value="ULP_PROTEASE"/>
    <property type="match status" value="1"/>
</dbReference>
<dbReference type="OrthoDB" id="2979847at2759"/>
<evidence type="ECO:0000256" key="2">
    <source>
        <dbReference type="ARBA" id="ARBA00022670"/>
    </source>
</evidence>
<dbReference type="SUPFAM" id="SSF54001">
    <property type="entry name" value="Cysteine proteinases"/>
    <property type="match status" value="1"/>
</dbReference>
<dbReference type="GO" id="GO:0008234">
    <property type="term" value="F:cysteine-type peptidase activity"/>
    <property type="evidence" value="ECO:0007669"/>
    <property type="project" value="InterPro"/>
</dbReference>
<dbReference type="InterPro" id="IPR038765">
    <property type="entry name" value="Papain-like_cys_pep_sf"/>
</dbReference>
<accession>A0A5C3K8Y7</accession>
<evidence type="ECO:0000313" key="5">
    <source>
        <dbReference type="EMBL" id="TFK16529.1"/>
    </source>
</evidence>
<keyword evidence="6" id="KW-1185">Reference proteome</keyword>
<dbReference type="EMBL" id="ML210757">
    <property type="protein sequence ID" value="TFK16529.1"/>
    <property type="molecule type" value="Genomic_DNA"/>
</dbReference>
<dbReference type="Proteomes" id="UP000307440">
    <property type="component" value="Unassembled WGS sequence"/>
</dbReference>
<sequence length="234" mass="26523">AETKSLLRKAHNHLQALPWTGPLHGVRGETSIDKITIYLTKEWLADDHIHHILELINRELEATMMPNMDEPRFIIQESTHFLTLMGQAQENPSTYHTTSYDWLRHLGESLVGAVYNQFGTVINLGGNHWVACIIDFRKETIHYGDSLGKPIPTLPLGTLRWWISQHTESTFMVANLPITTQRDGYSCGILACNVIASFCSDQRVPLVPANRADEMQLEIFVRIAASHHNHVSTH</sequence>
<dbReference type="InterPro" id="IPR003653">
    <property type="entry name" value="Peptidase_C48_C"/>
</dbReference>
<proteinExistence type="inferred from homology"/>
<evidence type="ECO:0000256" key="3">
    <source>
        <dbReference type="ARBA" id="ARBA00022801"/>
    </source>
</evidence>
<reference evidence="5 6" key="1">
    <citation type="journal article" date="2019" name="Nat. Ecol. Evol.">
        <title>Megaphylogeny resolves global patterns of mushroom evolution.</title>
        <authorList>
            <person name="Varga T."/>
            <person name="Krizsan K."/>
            <person name="Foldi C."/>
            <person name="Dima B."/>
            <person name="Sanchez-Garcia M."/>
            <person name="Sanchez-Ramirez S."/>
            <person name="Szollosi G.J."/>
            <person name="Szarkandi J.G."/>
            <person name="Papp V."/>
            <person name="Albert L."/>
            <person name="Andreopoulos W."/>
            <person name="Angelini C."/>
            <person name="Antonin V."/>
            <person name="Barry K.W."/>
            <person name="Bougher N.L."/>
            <person name="Buchanan P."/>
            <person name="Buyck B."/>
            <person name="Bense V."/>
            <person name="Catcheside P."/>
            <person name="Chovatia M."/>
            <person name="Cooper J."/>
            <person name="Damon W."/>
            <person name="Desjardin D."/>
            <person name="Finy P."/>
            <person name="Geml J."/>
            <person name="Haridas S."/>
            <person name="Hughes K."/>
            <person name="Justo A."/>
            <person name="Karasinski D."/>
            <person name="Kautmanova I."/>
            <person name="Kiss B."/>
            <person name="Kocsube S."/>
            <person name="Kotiranta H."/>
            <person name="LaButti K.M."/>
            <person name="Lechner B.E."/>
            <person name="Liimatainen K."/>
            <person name="Lipzen A."/>
            <person name="Lukacs Z."/>
            <person name="Mihaltcheva S."/>
            <person name="Morgado L.N."/>
            <person name="Niskanen T."/>
            <person name="Noordeloos M.E."/>
            <person name="Ohm R.A."/>
            <person name="Ortiz-Santana B."/>
            <person name="Ovrebo C."/>
            <person name="Racz N."/>
            <person name="Riley R."/>
            <person name="Savchenko A."/>
            <person name="Shiryaev A."/>
            <person name="Soop K."/>
            <person name="Spirin V."/>
            <person name="Szebenyi C."/>
            <person name="Tomsovsky M."/>
            <person name="Tulloss R.E."/>
            <person name="Uehling J."/>
            <person name="Grigoriev I.V."/>
            <person name="Vagvolgyi C."/>
            <person name="Papp T."/>
            <person name="Martin F.M."/>
            <person name="Miettinen O."/>
            <person name="Hibbett D.S."/>
            <person name="Nagy L.G."/>
        </authorList>
    </citation>
    <scope>NUCLEOTIDE SEQUENCE [LARGE SCALE GENOMIC DNA]</scope>
    <source>
        <strain evidence="5 6">CBS 121175</strain>
    </source>
</reference>
<dbReference type="STRING" id="230819.A0A5C3K8Y7"/>
<feature type="non-terminal residue" evidence="5">
    <location>
        <position position="234"/>
    </location>
</feature>
<organism evidence="5 6">
    <name type="scientific">Coprinopsis marcescibilis</name>
    <name type="common">Agaric fungus</name>
    <name type="synonym">Psathyrella marcescibilis</name>
    <dbReference type="NCBI Taxonomy" id="230819"/>
    <lineage>
        <taxon>Eukaryota</taxon>
        <taxon>Fungi</taxon>
        <taxon>Dikarya</taxon>
        <taxon>Basidiomycota</taxon>
        <taxon>Agaricomycotina</taxon>
        <taxon>Agaricomycetes</taxon>
        <taxon>Agaricomycetidae</taxon>
        <taxon>Agaricales</taxon>
        <taxon>Agaricineae</taxon>
        <taxon>Psathyrellaceae</taxon>
        <taxon>Coprinopsis</taxon>
    </lineage>
</organism>
<gene>
    <name evidence="5" type="ORF">FA15DRAFT_552438</name>
</gene>
<dbReference type="AlphaFoldDB" id="A0A5C3K8Y7"/>
<dbReference type="GO" id="GO:0019783">
    <property type="term" value="F:ubiquitin-like protein peptidase activity"/>
    <property type="evidence" value="ECO:0007669"/>
    <property type="project" value="UniProtKB-ARBA"/>
</dbReference>
<dbReference type="Pfam" id="PF02902">
    <property type="entry name" value="Peptidase_C48"/>
    <property type="match status" value="1"/>
</dbReference>
<keyword evidence="2" id="KW-0645">Protease</keyword>
<dbReference type="GO" id="GO:0006508">
    <property type="term" value="P:proteolysis"/>
    <property type="evidence" value="ECO:0007669"/>
    <property type="project" value="UniProtKB-KW"/>
</dbReference>
<comment type="similarity">
    <text evidence="1">Belongs to the peptidase C48 family.</text>
</comment>
<evidence type="ECO:0000256" key="1">
    <source>
        <dbReference type="ARBA" id="ARBA00005234"/>
    </source>
</evidence>
<evidence type="ECO:0000259" key="4">
    <source>
        <dbReference type="PROSITE" id="PS50600"/>
    </source>
</evidence>
<feature type="non-terminal residue" evidence="5">
    <location>
        <position position="1"/>
    </location>
</feature>
<name>A0A5C3K8Y7_COPMA</name>
<feature type="domain" description="Ubiquitin-like protease family profile" evidence="4">
    <location>
        <begin position="1"/>
        <end position="198"/>
    </location>
</feature>
<keyword evidence="3" id="KW-0378">Hydrolase</keyword>
<dbReference type="Gene3D" id="3.40.395.10">
    <property type="entry name" value="Adenoviral Proteinase, Chain A"/>
    <property type="match status" value="1"/>
</dbReference>
<protein>
    <recommendedName>
        <fullName evidence="4">Ubiquitin-like protease family profile domain-containing protein</fullName>
    </recommendedName>
</protein>
<evidence type="ECO:0000313" key="6">
    <source>
        <dbReference type="Proteomes" id="UP000307440"/>
    </source>
</evidence>